<evidence type="ECO:0000313" key="2">
    <source>
        <dbReference type="Proteomes" id="UP000314223"/>
    </source>
</evidence>
<organism evidence="1 2">
    <name type="scientific">Brevibacterium sediminis</name>
    <dbReference type="NCBI Taxonomy" id="1857024"/>
    <lineage>
        <taxon>Bacteria</taxon>
        <taxon>Bacillati</taxon>
        <taxon>Actinomycetota</taxon>
        <taxon>Actinomycetes</taxon>
        <taxon>Micrococcales</taxon>
        <taxon>Brevibacteriaceae</taxon>
        <taxon>Brevibacterium</taxon>
    </lineage>
</organism>
<protein>
    <submittedName>
        <fullName evidence="1">Uncharacterized protein</fullName>
    </submittedName>
</protein>
<dbReference type="Proteomes" id="UP000314223">
    <property type="component" value="Unassembled WGS sequence"/>
</dbReference>
<evidence type="ECO:0000313" key="1">
    <source>
        <dbReference type="EMBL" id="TNM58203.1"/>
    </source>
</evidence>
<name>A0A5C4X6L4_9MICO</name>
<gene>
    <name evidence="1" type="ORF">FHQ09_02740</name>
</gene>
<reference evidence="1 2" key="1">
    <citation type="submission" date="2019-06" db="EMBL/GenBank/DDBJ databases">
        <authorList>
            <person name="Mardanova A.M."/>
            <person name="Pudova D.S."/>
            <person name="Shagimardanova E.I."/>
            <person name="Gogoleva N.E."/>
            <person name="Lutfullin M.T."/>
            <person name="Hadieva G.F."/>
            <person name="Sharipova M.R."/>
        </authorList>
    </citation>
    <scope>NUCLEOTIDE SEQUENCE [LARGE SCALE GENOMIC DNA]</scope>
    <source>
        <strain evidence="1 2">MG-1</strain>
    </source>
</reference>
<dbReference type="EMBL" id="VDMQ01000001">
    <property type="protein sequence ID" value="TNM58203.1"/>
    <property type="molecule type" value="Genomic_DNA"/>
</dbReference>
<sequence>MSSANAASPRGRRTRTFELVVHGIDIATTLGAEPLVPEAALRESLAIAAGLAMQSGKGSSVLAGLTGRGGLAEDFTVLG</sequence>
<proteinExistence type="predicted"/>
<accession>A0A5C4X6L4</accession>
<comment type="caution">
    <text evidence="1">The sequence shown here is derived from an EMBL/GenBank/DDBJ whole genome shotgun (WGS) entry which is preliminary data.</text>
</comment>
<dbReference type="AlphaFoldDB" id="A0A5C4X6L4"/>
<dbReference type="RefSeq" id="WP_218973598.1">
    <property type="nucleotide sequence ID" value="NZ_JBMDYA010000107.1"/>
</dbReference>